<dbReference type="InterPro" id="IPR007351">
    <property type="entry name" value="YjbR"/>
</dbReference>
<dbReference type="OrthoDB" id="9789813at2"/>
<keyword evidence="2" id="KW-1185">Reference proteome</keyword>
<accession>A0A380NIA2</accession>
<proteinExistence type="predicted"/>
<gene>
    <name evidence="1" type="ORF">NCTC12020_00668</name>
</gene>
<dbReference type="InterPro" id="IPR058532">
    <property type="entry name" value="YjbR/MT2646/Rv2570-like"/>
</dbReference>
<dbReference type="EMBL" id="UHIO01000001">
    <property type="protein sequence ID" value="SUP41777.1"/>
    <property type="molecule type" value="Genomic_DNA"/>
</dbReference>
<dbReference type="InterPro" id="IPR038056">
    <property type="entry name" value="YjbR-like_sf"/>
</dbReference>
<evidence type="ECO:0000313" key="1">
    <source>
        <dbReference type="EMBL" id="SUP41777.1"/>
    </source>
</evidence>
<dbReference type="RefSeq" id="WP_115309897.1">
    <property type="nucleotide sequence ID" value="NZ_UHIO01000001.1"/>
</dbReference>
<dbReference type="Proteomes" id="UP000255367">
    <property type="component" value="Unassembled WGS sequence"/>
</dbReference>
<dbReference type="Gene3D" id="3.90.1150.30">
    <property type="match status" value="1"/>
</dbReference>
<dbReference type="AlphaFoldDB" id="A0A380NIA2"/>
<reference evidence="1 2" key="1">
    <citation type="submission" date="2018-06" db="EMBL/GenBank/DDBJ databases">
        <authorList>
            <consortium name="Pathogen Informatics"/>
            <person name="Doyle S."/>
        </authorList>
    </citation>
    <scope>NUCLEOTIDE SEQUENCE [LARGE SCALE GENOMIC DNA]</scope>
    <source>
        <strain evidence="1 2">NCTC12020</strain>
    </source>
</reference>
<organism evidence="1 2">
    <name type="scientific">Veillonella criceti</name>
    <dbReference type="NCBI Taxonomy" id="103891"/>
    <lineage>
        <taxon>Bacteria</taxon>
        <taxon>Bacillati</taxon>
        <taxon>Bacillota</taxon>
        <taxon>Negativicutes</taxon>
        <taxon>Veillonellales</taxon>
        <taxon>Veillonellaceae</taxon>
        <taxon>Veillonella</taxon>
    </lineage>
</organism>
<dbReference type="PANTHER" id="PTHR35145:SF1">
    <property type="entry name" value="CYTOPLASMIC PROTEIN"/>
    <property type="match status" value="1"/>
</dbReference>
<sequence length="217" mass="25745">MYYNEIFNTHIFNTSKALEYGFKKVGTSYRLTKELGHDTLEAEFEITNKSFKVTIYEEPEHIEYELFNVPSSEGAFIGKLRADVDKLIKEVIAHSFDSFNRRKELLTYVYEQYQTIPEEPWDKFASYCTLKTNHTKKWYGLFMNIPYKYLVKDRDGYIDVLNVKVLPETVADLVDYVHIFPAYHMNKKHWITIVLDQTVNIELVKTLLQNSYHLVEK</sequence>
<protein>
    <submittedName>
        <fullName evidence="1">Uncharacterized protein conserved in bacteria</fullName>
    </submittedName>
</protein>
<evidence type="ECO:0000313" key="2">
    <source>
        <dbReference type="Proteomes" id="UP000255367"/>
    </source>
</evidence>
<dbReference type="Pfam" id="PF04237">
    <property type="entry name" value="YjbR"/>
    <property type="match status" value="1"/>
</dbReference>
<dbReference type="SUPFAM" id="SSF142906">
    <property type="entry name" value="YjbR-like"/>
    <property type="match status" value="1"/>
</dbReference>
<name>A0A380NIA2_9FIRM</name>
<dbReference type="PANTHER" id="PTHR35145">
    <property type="entry name" value="CYTOPLASMIC PROTEIN-RELATED"/>
    <property type="match status" value="1"/>
</dbReference>